<organism evidence="1 2">
    <name type="scientific">Candidatus Scalindua rubra</name>
    <dbReference type="NCBI Taxonomy" id="1872076"/>
    <lineage>
        <taxon>Bacteria</taxon>
        <taxon>Pseudomonadati</taxon>
        <taxon>Planctomycetota</taxon>
        <taxon>Candidatus Brocadiia</taxon>
        <taxon>Candidatus Brocadiales</taxon>
        <taxon>Candidatus Scalinduaceae</taxon>
        <taxon>Candidatus Scalindua</taxon>
    </lineage>
</organism>
<reference evidence="1 2" key="1">
    <citation type="submission" date="2016-07" db="EMBL/GenBank/DDBJ databases">
        <title>Draft genome of Scalindua rubra, obtained from a brine-seawater interface in the Red Sea, sheds light on salt adaptation in anammox bacteria.</title>
        <authorList>
            <person name="Speth D.R."/>
            <person name="Lagkouvardos I."/>
            <person name="Wang Y."/>
            <person name="Qian P.-Y."/>
            <person name="Dutilh B.E."/>
            <person name="Jetten M.S."/>
        </authorList>
    </citation>
    <scope>NUCLEOTIDE SEQUENCE [LARGE SCALE GENOMIC DNA]</scope>
    <source>
        <strain evidence="1">BSI-1</strain>
    </source>
</reference>
<dbReference type="AlphaFoldDB" id="A0A1E3XCY5"/>
<dbReference type="Proteomes" id="UP000094056">
    <property type="component" value="Unassembled WGS sequence"/>
</dbReference>
<sequence length="258" mass="29146">MVWQSPISSKDMLSTTRMIWKTWDDKTKGNLLQVKKIIEHLEGIKEQEIASFLTIPDRYAGEICDTLLKDGHIVRSARGGYAVKRDLPKEIMDLVRMRRVVYVDEISRELSISPEAALGLASGLVEAGFLIRTSKGGYLFKNDREIILMTIKRLKDVIPEEIAKELKIPEKYTTLLCQILEDEFLILKTKMGKYIPAENRITKLLKLIRKSGLATADTVGRNVGITPAYAGLLCDSLVKDGYLRKTKSEAGEVYTLVR</sequence>
<proteinExistence type="predicted"/>
<accession>A0A1E3XCY5</accession>
<protein>
    <submittedName>
        <fullName evidence="1">MarR family protein</fullName>
    </submittedName>
</protein>
<evidence type="ECO:0000313" key="1">
    <source>
        <dbReference type="EMBL" id="ODS33501.1"/>
    </source>
</evidence>
<dbReference type="EMBL" id="MAYW01000026">
    <property type="protein sequence ID" value="ODS33501.1"/>
    <property type="molecule type" value="Genomic_DNA"/>
</dbReference>
<evidence type="ECO:0000313" key="2">
    <source>
        <dbReference type="Proteomes" id="UP000094056"/>
    </source>
</evidence>
<name>A0A1E3XCY5_9BACT</name>
<gene>
    <name evidence="1" type="ORF">SCARUB_01325</name>
</gene>
<comment type="caution">
    <text evidence="1">The sequence shown here is derived from an EMBL/GenBank/DDBJ whole genome shotgun (WGS) entry which is preliminary data.</text>
</comment>